<dbReference type="SUPFAM" id="SSF52047">
    <property type="entry name" value="RNI-like"/>
    <property type="match status" value="1"/>
</dbReference>
<dbReference type="Gene3D" id="3.80.10.10">
    <property type="entry name" value="Ribonuclease Inhibitor"/>
    <property type="match status" value="1"/>
</dbReference>
<name>A0A197KGD4_9FUNG</name>
<sequence length="654" mass="74302">MEAASKRYFNIPELADALGQRLDKGTISSLVATSRHLKTLFEPWLYHELTLSYLDNSGRLLKSADSLRALARNVQHVRWLMCDQEEIGFLFNCLLAGQEAAAAETTDDLAATVDGADIGALSLSATPRPRWVPALETSPPAGTVIIPLPPMHCLTYLEVNLMPLGSIHWPAYRFPKSASSARKTLRQTCWIIQQCPNLLALELVHVPVQDSKDMRLLSTTIQGIHELQSLHLFVRAEGSVWREGFPGLFFGLGGCMKACKLFSSEAMDQSFYQDLADDWQGIEEDEENGEELDIPEIRRREEPLVNLTKFVAWGMDGSTATDVLTVFDHCPNVRILKVPSVSFEQKELSSLATSITTRCPHIRTLSLLDNEDGKLLLRLMEVMPANTLQKVKLNNFEYLLYPMTSRQIFANHARSLKIVDLRYTMYLSSQDMLTILEVCVALEEFKKHTNLDSGDDFMTLQDAISIPWASKRIRHLELTIGIPDDFGHSPYYTRLKRIPLVLSYNEQRQFTQLEKLYTQLGRLTDLEYLDLRAVEYFQRSDQAETGSLAPFYNHSSDNGTQNNTFPAMLCLPNAEAGKPGYLDLLRGWTKLKELRGSVCMETKESMATVGEKEVDWFLEHWPMLERVEFFSRATAVSEEFKRLDEARPDLILFR</sequence>
<accession>A0A197KGD4</accession>
<evidence type="ECO:0000313" key="1">
    <source>
        <dbReference type="EMBL" id="OAQ35736.1"/>
    </source>
</evidence>
<dbReference type="OrthoDB" id="2371414at2759"/>
<organism evidence="1 2">
    <name type="scientific">Linnemannia elongata AG-77</name>
    <dbReference type="NCBI Taxonomy" id="1314771"/>
    <lineage>
        <taxon>Eukaryota</taxon>
        <taxon>Fungi</taxon>
        <taxon>Fungi incertae sedis</taxon>
        <taxon>Mucoromycota</taxon>
        <taxon>Mortierellomycotina</taxon>
        <taxon>Mortierellomycetes</taxon>
        <taxon>Mortierellales</taxon>
        <taxon>Mortierellaceae</taxon>
        <taxon>Linnemannia</taxon>
    </lineage>
</organism>
<reference evidence="1 2" key="1">
    <citation type="submission" date="2016-05" db="EMBL/GenBank/DDBJ databases">
        <title>Genome sequencing reveals origins of a unique bacterial endosymbiosis in the earliest lineages of terrestrial Fungi.</title>
        <authorList>
            <consortium name="DOE Joint Genome Institute"/>
            <person name="Uehling J."/>
            <person name="Gryganskyi A."/>
            <person name="Hameed K."/>
            <person name="Tschaplinski T."/>
            <person name="Misztal P."/>
            <person name="Wu S."/>
            <person name="Desiro A."/>
            <person name="Vande Pol N."/>
            <person name="Du Z.-Y."/>
            <person name="Zienkiewicz A."/>
            <person name="Zienkiewicz K."/>
            <person name="Morin E."/>
            <person name="Tisserant E."/>
            <person name="Splivallo R."/>
            <person name="Hainaut M."/>
            <person name="Henrissat B."/>
            <person name="Ohm R."/>
            <person name="Kuo A."/>
            <person name="Yan J."/>
            <person name="Lipzen A."/>
            <person name="Nolan M."/>
            <person name="Labutti K."/>
            <person name="Barry K."/>
            <person name="Goldstein A."/>
            <person name="Labbe J."/>
            <person name="Schadt C."/>
            <person name="Tuskan G."/>
            <person name="Grigoriev I."/>
            <person name="Martin F."/>
            <person name="Vilgalys R."/>
            <person name="Bonito G."/>
        </authorList>
    </citation>
    <scope>NUCLEOTIDE SEQUENCE [LARGE SCALE GENOMIC DNA]</scope>
    <source>
        <strain evidence="1 2">AG-77</strain>
    </source>
</reference>
<protein>
    <submittedName>
        <fullName evidence="1">Uncharacterized protein</fullName>
    </submittedName>
</protein>
<dbReference type="Proteomes" id="UP000078512">
    <property type="component" value="Unassembled WGS sequence"/>
</dbReference>
<dbReference type="EMBL" id="KV442013">
    <property type="protein sequence ID" value="OAQ35736.1"/>
    <property type="molecule type" value="Genomic_DNA"/>
</dbReference>
<keyword evidence="2" id="KW-1185">Reference proteome</keyword>
<proteinExistence type="predicted"/>
<gene>
    <name evidence="1" type="ORF">K457DRAFT_27407</name>
</gene>
<dbReference type="AlphaFoldDB" id="A0A197KGD4"/>
<dbReference type="InterPro" id="IPR032675">
    <property type="entry name" value="LRR_dom_sf"/>
</dbReference>
<evidence type="ECO:0000313" key="2">
    <source>
        <dbReference type="Proteomes" id="UP000078512"/>
    </source>
</evidence>